<feature type="transmembrane region" description="Helical" evidence="1">
    <location>
        <begin position="90"/>
        <end position="111"/>
    </location>
</feature>
<accession>A0A1M6LEL2</accession>
<evidence type="ECO:0000256" key="1">
    <source>
        <dbReference type="SAM" id="Phobius"/>
    </source>
</evidence>
<evidence type="ECO:0000313" key="3">
    <source>
        <dbReference type="Proteomes" id="UP000184050"/>
    </source>
</evidence>
<keyword evidence="1" id="KW-0472">Membrane</keyword>
<keyword evidence="3" id="KW-1185">Reference proteome</keyword>
<dbReference type="EMBL" id="FQZE01000026">
    <property type="protein sequence ID" value="SHJ69661.1"/>
    <property type="molecule type" value="Genomic_DNA"/>
</dbReference>
<dbReference type="RefSeq" id="WP_073171583.1">
    <property type="nucleotide sequence ID" value="NZ_FQZE01000026.1"/>
</dbReference>
<evidence type="ECO:0008006" key="4">
    <source>
        <dbReference type="Google" id="ProtNLM"/>
    </source>
</evidence>
<organism evidence="2 3">
    <name type="scientific">Tangfeifania diversioriginum</name>
    <dbReference type="NCBI Taxonomy" id="1168035"/>
    <lineage>
        <taxon>Bacteria</taxon>
        <taxon>Pseudomonadati</taxon>
        <taxon>Bacteroidota</taxon>
        <taxon>Bacteroidia</taxon>
        <taxon>Marinilabiliales</taxon>
        <taxon>Prolixibacteraceae</taxon>
        <taxon>Tangfeifania</taxon>
    </lineage>
</organism>
<proteinExistence type="predicted"/>
<keyword evidence="1" id="KW-0812">Transmembrane</keyword>
<keyword evidence="1" id="KW-1133">Transmembrane helix</keyword>
<dbReference type="AlphaFoldDB" id="A0A1M6LEL2"/>
<gene>
    <name evidence="2" type="ORF">SAMN05444280_12672</name>
</gene>
<evidence type="ECO:0000313" key="2">
    <source>
        <dbReference type="EMBL" id="SHJ69661.1"/>
    </source>
</evidence>
<feature type="transmembrane region" description="Helical" evidence="1">
    <location>
        <begin position="167"/>
        <end position="186"/>
    </location>
</feature>
<dbReference type="OrthoDB" id="1118259at2"/>
<name>A0A1M6LEL2_9BACT</name>
<dbReference type="STRING" id="1168035.SAMN05444280_12672"/>
<dbReference type="Proteomes" id="UP000184050">
    <property type="component" value="Unassembled WGS sequence"/>
</dbReference>
<sequence>MRLSSRMKFLIRNGLRGLVWLAVLLIAYFFFEKIVISRNPDVWIERFYAQPEIIYLIYVASEFFFGIIPPELFMIWAVNKANIAHYFYNVAFFAIASYVLGYVTFLIGQFLHKRVTFRYIRLKFFKDIGPKLKKYGLFLIIVAALTPLPWSAVSMLVGASGYPAKRFLRYALFRLLRFALYGFIIFQTHQI</sequence>
<feature type="transmembrane region" description="Helical" evidence="1">
    <location>
        <begin position="52"/>
        <end position="78"/>
    </location>
</feature>
<reference evidence="2 3" key="1">
    <citation type="submission" date="2016-11" db="EMBL/GenBank/DDBJ databases">
        <authorList>
            <person name="Jaros S."/>
            <person name="Januszkiewicz K."/>
            <person name="Wedrychowicz H."/>
        </authorList>
    </citation>
    <scope>NUCLEOTIDE SEQUENCE [LARGE SCALE GENOMIC DNA]</scope>
    <source>
        <strain evidence="2 3">DSM 27063</strain>
    </source>
</reference>
<feature type="transmembrane region" description="Helical" evidence="1">
    <location>
        <begin position="14"/>
        <end position="31"/>
    </location>
</feature>
<protein>
    <recommendedName>
        <fullName evidence="4">SNARE associated Golgi protein</fullName>
    </recommendedName>
</protein>
<feature type="transmembrane region" description="Helical" evidence="1">
    <location>
        <begin position="132"/>
        <end position="152"/>
    </location>
</feature>